<evidence type="ECO:0000256" key="7">
    <source>
        <dbReference type="SAM" id="Phobius"/>
    </source>
</evidence>
<evidence type="ECO:0000256" key="1">
    <source>
        <dbReference type="ARBA" id="ARBA00004141"/>
    </source>
</evidence>
<keyword evidence="9" id="KW-1185">Reference proteome</keyword>
<feature type="transmembrane region" description="Helical" evidence="7">
    <location>
        <begin position="12"/>
        <end position="36"/>
    </location>
</feature>
<evidence type="ECO:0000313" key="9">
    <source>
        <dbReference type="Proteomes" id="UP000005017"/>
    </source>
</evidence>
<dbReference type="Gene3D" id="1.10.3470.10">
    <property type="entry name" value="ABC transporter involved in vitamin B12 uptake, BtuC"/>
    <property type="match status" value="1"/>
</dbReference>
<gene>
    <name evidence="8" type="ORF">HMPREF9013_0058</name>
</gene>
<dbReference type="AlphaFoldDB" id="D2MN42"/>
<keyword evidence="6" id="KW-0813">Transport</keyword>
<keyword evidence="5 7" id="KW-0472">Membrane</keyword>
<feature type="transmembrane region" description="Helical" evidence="7">
    <location>
        <begin position="143"/>
        <end position="162"/>
    </location>
</feature>
<evidence type="ECO:0000313" key="8">
    <source>
        <dbReference type="EMBL" id="EFC05864.1"/>
    </source>
</evidence>
<evidence type="ECO:0000256" key="3">
    <source>
        <dbReference type="ARBA" id="ARBA00022692"/>
    </source>
</evidence>
<name>D2MN42_9FIRM</name>
<evidence type="ECO:0000256" key="5">
    <source>
        <dbReference type="ARBA" id="ARBA00023136"/>
    </source>
</evidence>
<dbReference type="PANTHER" id="PTHR30477">
    <property type="entry name" value="ABC-TRANSPORTER METAL-BINDING PROTEIN"/>
    <property type="match status" value="1"/>
</dbReference>
<dbReference type="InterPro" id="IPR001626">
    <property type="entry name" value="ABC_TroCD"/>
</dbReference>
<feature type="transmembrane region" description="Helical" evidence="7">
    <location>
        <begin position="182"/>
        <end position="210"/>
    </location>
</feature>
<dbReference type="SUPFAM" id="SSF81345">
    <property type="entry name" value="ABC transporter involved in vitamin B12 uptake, BtuC"/>
    <property type="match status" value="1"/>
</dbReference>
<evidence type="ECO:0000256" key="4">
    <source>
        <dbReference type="ARBA" id="ARBA00022989"/>
    </source>
</evidence>
<feature type="transmembrane region" description="Helical" evidence="7">
    <location>
        <begin position="66"/>
        <end position="82"/>
    </location>
</feature>
<comment type="caution">
    <text evidence="8">The sequence shown here is derived from an EMBL/GenBank/DDBJ whole genome shotgun (WGS) entry which is preliminary data.</text>
</comment>
<protein>
    <submittedName>
        <fullName evidence="8">ABC 3 transport family protein</fullName>
    </submittedName>
</protein>
<dbReference type="GO" id="GO:0043190">
    <property type="term" value="C:ATP-binding cassette (ABC) transporter complex"/>
    <property type="evidence" value="ECO:0007669"/>
    <property type="project" value="InterPro"/>
</dbReference>
<comment type="similarity">
    <text evidence="2 6">Belongs to the ABC-3 integral membrane protein family.</text>
</comment>
<dbReference type="PANTHER" id="PTHR30477:SF0">
    <property type="entry name" value="METAL TRANSPORT SYSTEM MEMBRANE PROTEIN TM_0125-RELATED"/>
    <property type="match status" value="1"/>
</dbReference>
<dbReference type="InterPro" id="IPR037294">
    <property type="entry name" value="ABC_BtuC-like"/>
</dbReference>
<feature type="transmembrane region" description="Helical" evidence="7">
    <location>
        <begin position="251"/>
        <end position="269"/>
    </location>
</feature>
<accession>D2MN42</accession>
<dbReference type="EMBL" id="ADFR01000003">
    <property type="protein sequence ID" value="EFC05864.1"/>
    <property type="molecule type" value="Genomic_DNA"/>
</dbReference>
<dbReference type="RefSeq" id="WP_006626813.1">
    <property type="nucleotide sequence ID" value="NZ_ADFR01000003.1"/>
</dbReference>
<feature type="transmembrane region" description="Helical" evidence="7">
    <location>
        <begin position="41"/>
        <end position="60"/>
    </location>
</feature>
<dbReference type="OrthoDB" id="9798540at2"/>
<reference evidence="9" key="1">
    <citation type="submission" date="2009-12" db="EMBL/GenBank/DDBJ databases">
        <title>Sequence of Clostridiales genomosp. BVAB3 str. UPII9-5.</title>
        <authorList>
            <person name="Madupu R."/>
            <person name="Durkin A.S."/>
            <person name="Torralba M."/>
            <person name="Methe B."/>
            <person name="Sutton G.G."/>
            <person name="Strausberg R.L."/>
            <person name="Nelson K.E."/>
        </authorList>
    </citation>
    <scope>NUCLEOTIDE SEQUENCE [LARGE SCALE GENOMIC DNA]</scope>
    <source>
        <strain evidence="9">W1219</strain>
    </source>
</reference>
<evidence type="ECO:0000256" key="6">
    <source>
        <dbReference type="RuleBase" id="RU003943"/>
    </source>
</evidence>
<evidence type="ECO:0000256" key="2">
    <source>
        <dbReference type="ARBA" id="ARBA00008034"/>
    </source>
</evidence>
<dbReference type="Pfam" id="PF00950">
    <property type="entry name" value="ABC-3"/>
    <property type="match status" value="1"/>
</dbReference>
<dbReference type="Proteomes" id="UP000005017">
    <property type="component" value="Unassembled WGS sequence"/>
</dbReference>
<dbReference type="GO" id="GO:0010043">
    <property type="term" value="P:response to zinc ion"/>
    <property type="evidence" value="ECO:0007669"/>
    <property type="project" value="TreeGrafter"/>
</dbReference>
<dbReference type="eggNOG" id="COG1108">
    <property type="taxonomic scope" value="Bacteria"/>
</dbReference>
<sequence>MNTLLLYLSYPFVQYAFIVTICVSLCASLLGVTLVLKRYSYIGDSLSHVAFGAMSVAAVTGLSNDIWITLPCTILASIVLLSGRTKIKGDANMALISVSSLGMGYLIMNIFAKRANLSGDVCASLFGATSILTLNIEKVVLSLSLSVILILLFAYLHHRIFALTFDEGFTKATGFNTNLYNILMAILISLVIVLAMNLVGSLLISALIIFPALSAMRLYHSFKAVTICSTILSVLCSVSGLLLSILLGSPVGSTIVLMDMIAFIIIWLWKKMEGSK</sequence>
<keyword evidence="3 6" id="KW-0812">Transmembrane</keyword>
<comment type="subcellular location">
    <subcellularLocation>
        <location evidence="6">Cell membrane</location>
        <topology evidence="6">Multi-pass membrane protein</topology>
    </subcellularLocation>
    <subcellularLocation>
        <location evidence="1">Membrane</location>
        <topology evidence="1">Multi-pass membrane protein</topology>
    </subcellularLocation>
</comment>
<keyword evidence="4 7" id="KW-1133">Transmembrane helix</keyword>
<dbReference type="STRING" id="679192.HMPREF9013_0058"/>
<dbReference type="GO" id="GO:0055085">
    <property type="term" value="P:transmembrane transport"/>
    <property type="evidence" value="ECO:0007669"/>
    <property type="project" value="InterPro"/>
</dbReference>
<proteinExistence type="inferred from homology"/>
<organism evidence="8 9">
    <name type="scientific">Bulleidia extructa W1219</name>
    <dbReference type="NCBI Taxonomy" id="679192"/>
    <lineage>
        <taxon>Bacteria</taxon>
        <taxon>Bacillati</taxon>
        <taxon>Bacillota</taxon>
        <taxon>Erysipelotrichia</taxon>
        <taxon>Erysipelotrichales</taxon>
        <taxon>Erysipelotrichaceae</taxon>
        <taxon>Bulleidia</taxon>
    </lineage>
</organism>
<feature type="transmembrane region" description="Helical" evidence="7">
    <location>
        <begin position="222"/>
        <end position="245"/>
    </location>
</feature>